<dbReference type="PANTHER" id="PTHR44749:SF1">
    <property type="entry name" value="TETRATRICOPEPTIDE-LIKE HELICAL DOMAIN-CONTAINING PROTEIN"/>
    <property type="match status" value="1"/>
</dbReference>
<dbReference type="EMBL" id="LAZR01039107">
    <property type="protein sequence ID" value="KKL17826.1"/>
    <property type="molecule type" value="Genomic_DNA"/>
</dbReference>
<dbReference type="PANTHER" id="PTHR44749">
    <property type="entry name" value="SUPPRESSOR OF RPS4-RLD 1"/>
    <property type="match status" value="1"/>
</dbReference>
<dbReference type="AlphaFoldDB" id="A0A0F9DJC8"/>
<reference evidence="1" key="1">
    <citation type="journal article" date="2015" name="Nature">
        <title>Complex archaea that bridge the gap between prokaryotes and eukaryotes.</title>
        <authorList>
            <person name="Spang A."/>
            <person name="Saw J.H."/>
            <person name="Jorgensen S.L."/>
            <person name="Zaremba-Niedzwiedzka K."/>
            <person name="Martijn J."/>
            <person name="Lind A.E."/>
            <person name="van Eijk R."/>
            <person name="Schleper C."/>
            <person name="Guy L."/>
            <person name="Ettema T.J."/>
        </authorList>
    </citation>
    <scope>NUCLEOTIDE SEQUENCE</scope>
</reference>
<sequence>HEGTPYLEKRPYNAKLMRYIGEAYYYISKSLTGEEKEESISKAIFLIRKGIVLSQFDEAITKNYFLLGMAYFDKGPLYYELAAEYLAKALEYGYNDNNIYEILGYSYYKLGVLKKAIDYLEKAKVMTPKDIVYLFLAFAYKNSGMYESAIKELDHLVDTTSDDAVLEESFAARAWIDFQEERYVQARENLIKVLSINQNSAYAHYWMGNIYEKQGDLISARKEWRIVLKIDSKHIGSIEKLY</sequence>
<name>A0A0F9DJC8_9ZZZZ</name>
<protein>
    <submittedName>
        <fullName evidence="1">Uncharacterized protein</fullName>
    </submittedName>
</protein>
<dbReference type="InterPro" id="IPR019734">
    <property type="entry name" value="TPR_rpt"/>
</dbReference>
<proteinExistence type="predicted"/>
<gene>
    <name evidence="1" type="ORF">LCGC14_2481670</name>
</gene>
<dbReference type="SUPFAM" id="SSF48452">
    <property type="entry name" value="TPR-like"/>
    <property type="match status" value="1"/>
</dbReference>
<dbReference type="Pfam" id="PF13181">
    <property type="entry name" value="TPR_8"/>
    <property type="match status" value="1"/>
</dbReference>
<accession>A0A0F9DJC8</accession>
<dbReference type="InterPro" id="IPR011990">
    <property type="entry name" value="TPR-like_helical_dom_sf"/>
</dbReference>
<comment type="caution">
    <text evidence="1">The sequence shown here is derived from an EMBL/GenBank/DDBJ whole genome shotgun (WGS) entry which is preliminary data.</text>
</comment>
<organism evidence="1">
    <name type="scientific">marine sediment metagenome</name>
    <dbReference type="NCBI Taxonomy" id="412755"/>
    <lineage>
        <taxon>unclassified sequences</taxon>
        <taxon>metagenomes</taxon>
        <taxon>ecological metagenomes</taxon>
    </lineage>
</organism>
<evidence type="ECO:0000313" key="1">
    <source>
        <dbReference type="EMBL" id="KKL17826.1"/>
    </source>
</evidence>
<dbReference type="SMART" id="SM00028">
    <property type="entry name" value="TPR"/>
    <property type="match status" value="3"/>
</dbReference>
<dbReference type="PROSITE" id="PS50005">
    <property type="entry name" value="TPR"/>
    <property type="match status" value="1"/>
</dbReference>
<dbReference type="InterPro" id="IPR044650">
    <property type="entry name" value="SRFR1-like"/>
</dbReference>
<dbReference type="Gene3D" id="1.25.40.10">
    <property type="entry name" value="Tetratricopeptide repeat domain"/>
    <property type="match status" value="1"/>
</dbReference>
<feature type="non-terminal residue" evidence="1">
    <location>
        <position position="1"/>
    </location>
</feature>
<dbReference type="Pfam" id="PF13432">
    <property type="entry name" value="TPR_16"/>
    <property type="match status" value="1"/>
</dbReference>
<dbReference type="GO" id="GO:0045892">
    <property type="term" value="P:negative regulation of DNA-templated transcription"/>
    <property type="evidence" value="ECO:0007669"/>
    <property type="project" value="InterPro"/>
</dbReference>
<dbReference type="Pfam" id="PF13414">
    <property type="entry name" value="TPR_11"/>
    <property type="match status" value="1"/>
</dbReference>